<accession>A0ABX0A7I7</accession>
<evidence type="ECO:0000256" key="5">
    <source>
        <dbReference type="SAM" id="Phobius"/>
    </source>
</evidence>
<feature type="transmembrane region" description="Helical" evidence="5">
    <location>
        <begin position="94"/>
        <end position="115"/>
    </location>
</feature>
<dbReference type="InterPro" id="IPR001046">
    <property type="entry name" value="NRAMP_fam"/>
</dbReference>
<evidence type="ECO:0000256" key="3">
    <source>
        <dbReference type="ARBA" id="ARBA00022989"/>
    </source>
</evidence>
<reference evidence="6 7" key="1">
    <citation type="submission" date="2020-01" db="EMBL/GenBank/DDBJ databases">
        <title>A novel Bacillus sp. from Pasinler.</title>
        <authorList>
            <person name="Adiguzel A."/>
            <person name="Ay H."/>
            <person name="Baltaci M.O."/>
        </authorList>
    </citation>
    <scope>NUCLEOTIDE SEQUENCE [LARGE SCALE GENOMIC DNA]</scope>
    <source>
        <strain evidence="6 7">P1</strain>
    </source>
</reference>
<dbReference type="Pfam" id="PF01566">
    <property type="entry name" value="Nramp"/>
    <property type="match status" value="1"/>
</dbReference>
<dbReference type="PANTHER" id="PTHR11706">
    <property type="entry name" value="SOLUTE CARRIER PROTEIN FAMILY 11 MEMBER"/>
    <property type="match status" value="1"/>
</dbReference>
<feature type="transmembrane region" description="Helical" evidence="5">
    <location>
        <begin position="60"/>
        <end position="82"/>
    </location>
</feature>
<feature type="transmembrane region" description="Helical" evidence="5">
    <location>
        <begin position="20"/>
        <end position="39"/>
    </location>
</feature>
<dbReference type="PANTHER" id="PTHR11706:SF2">
    <property type="entry name" value="TRANSPORTER PROTEIN"/>
    <property type="match status" value="1"/>
</dbReference>
<evidence type="ECO:0000256" key="1">
    <source>
        <dbReference type="ARBA" id="ARBA00004141"/>
    </source>
</evidence>
<comment type="caution">
    <text evidence="6">The sequence shown here is derived from an EMBL/GenBank/DDBJ whole genome shotgun (WGS) entry which is preliminary data.</text>
</comment>
<feature type="transmembrane region" description="Helical" evidence="5">
    <location>
        <begin position="206"/>
        <end position="233"/>
    </location>
</feature>
<evidence type="ECO:0000313" key="6">
    <source>
        <dbReference type="EMBL" id="NCU18782.1"/>
    </source>
</evidence>
<evidence type="ECO:0000313" key="7">
    <source>
        <dbReference type="Proteomes" id="UP000743899"/>
    </source>
</evidence>
<evidence type="ECO:0000256" key="4">
    <source>
        <dbReference type="ARBA" id="ARBA00023136"/>
    </source>
</evidence>
<gene>
    <name evidence="6" type="ORF">GW534_13925</name>
</gene>
<name>A0ABX0A7I7_9BACI</name>
<feature type="transmembrane region" description="Helical" evidence="5">
    <location>
        <begin position="253"/>
        <end position="278"/>
    </location>
</feature>
<evidence type="ECO:0000256" key="2">
    <source>
        <dbReference type="ARBA" id="ARBA00022692"/>
    </source>
</evidence>
<keyword evidence="3 5" id="KW-1133">Transmembrane helix</keyword>
<dbReference type="EMBL" id="JAACYS010000080">
    <property type="protein sequence ID" value="NCU18782.1"/>
    <property type="molecule type" value="Genomic_DNA"/>
</dbReference>
<feature type="transmembrane region" description="Helical" evidence="5">
    <location>
        <begin position="314"/>
        <end position="337"/>
    </location>
</feature>
<feature type="transmembrane region" description="Helical" evidence="5">
    <location>
        <begin position="349"/>
        <end position="372"/>
    </location>
</feature>
<organism evidence="6 7">
    <name type="scientific">Pallidibacillus pasinlerensis</name>
    <dbReference type="NCBI Taxonomy" id="2703818"/>
    <lineage>
        <taxon>Bacteria</taxon>
        <taxon>Bacillati</taxon>
        <taxon>Bacillota</taxon>
        <taxon>Bacilli</taxon>
        <taxon>Bacillales</taxon>
        <taxon>Bacillaceae</taxon>
        <taxon>Pallidibacillus</taxon>
    </lineage>
</organism>
<protein>
    <submittedName>
        <fullName evidence="6">Divalent metal cation transporter</fullName>
    </submittedName>
</protein>
<keyword evidence="4 5" id="KW-0472">Membrane</keyword>
<comment type="subcellular location">
    <subcellularLocation>
        <location evidence="1">Membrane</location>
        <topology evidence="1">Multi-pass membrane protein</topology>
    </subcellularLocation>
</comment>
<feature type="transmembrane region" description="Helical" evidence="5">
    <location>
        <begin position="164"/>
        <end position="185"/>
    </location>
</feature>
<proteinExistence type="predicted"/>
<dbReference type="Proteomes" id="UP000743899">
    <property type="component" value="Unassembled WGS sequence"/>
</dbReference>
<keyword evidence="2 5" id="KW-0812">Transmembrane</keyword>
<feature type="transmembrane region" description="Helical" evidence="5">
    <location>
        <begin position="290"/>
        <end position="308"/>
    </location>
</feature>
<feature type="transmembrane region" description="Helical" evidence="5">
    <location>
        <begin position="127"/>
        <end position="144"/>
    </location>
</feature>
<sequence length="380" mass="39913">MATSSIGPGFMTQTTTFTEQLLASFGFAILISIIIDIGVQMNVWQIIAVSEKRAQDIANDVLPGLGYFLSLLIVMGGLAFNIGNVGGAGLGLNVIFGISPELGAALSALIAIGIFVIKEAGKVMDRFVLIAGFVMIALTLYVMFTAQPPYGEAVVRTFVPEEISFMAIVTLVGGTVGGYITFAGGHRLIDAGIKGKENISTVRKSAVTGIGVTAIMRFVLFLATLGVVAQGLALDASNPAASVFQLAAGNVGYKIFGVIMWAAAVTSIVGCAYTSVSFIRTFSKKISDNYNWVIVAFIVVSTLVFVSIGQPAKILVLVGSLNGLILPISLGVMLVAAHRKKIVGDYKHPLWLTIFGVIIVIAMAIMGGNTLINGIPQLFK</sequence>
<keyword evidence="7" id="KW-1185">Reference proteome</keyword>